<accession>X1F8F4</accession>
<reference evidence="1" key="1">
    <citation type="journal article" date="2014" name="Front. Microbiol.">
        <title>High frequency of phylogenetically diverse reductive dehalogenase-homologous genes in deep subseafloor sedimentary metagenomes.</title>
        <authorList>
            <person name="Kawai M."/>
            <person name="Futagami T."/>
            <person name="Toyoda A."/>
            <person name="Takaki Y."/>
            <person name="Nishi S."/>
            <person name="Hori S."/>
            <person name="Arai W."/>
            <person name="Tsubouchi T."/>
            <person name="Morono Y."/>
            <person name="Uchiyama I."/>
            <person name="Ito T."/>
            <person name="Fujiyama A."/>
            <person name="Inagaki F."/>
            <person name="Takami H."/>
        </authorList>
    </citation>
    <scope>NUCLEOTIDE SEQUENCE</scope>
    <source>
        <strain evidence="1">Expedition CK06-06</strain>
    </source>
</reference>
<sequence>SVLIINLRGQFKEKQGKGVSFRESLRNDIKSKIFSIILLDGDVSENYRAVRKAAELDEICGMFFISTPDFELQNFSIDELTEIAFQFAEKKDLKLSMLGKLRKETKKAKSATEFFTILKKQSEIFHSVSKGSEWGKALFRN</sequence>
<evidence type="ECO:0000313" key="1">
    <source>
        <dbReference type="EMBL" id="GAH41916.1"/>
    </source>
</evidence>
<protein>
    <submittedName>
        <fullName evidence="1">Uncharacterized protein</fullName>
    </submittedName>
</protein>
<name>X1F8F4_9ZZZZ</name>
<proteinExistence type="predicted"/>
<comment type="caution">
    <text evidence="1">The sequence shown here is derived from an EMBL/GenBank/DDBJ whole genome shotgun (WGS) entry which is preliminary data.</text>
</comment>
<feature type="non-terminal residue" evidence="1">
    <location>
        <position position="1"/>
    </location>
</feature>
<dbReference type="EMBL" id="BARU01013880">
    <property type="protein sequence ID" value="GAH41916.1"/>
    <property type="molecule type" value="Genomic_DNA"/>
</dbReference>
<dbReference type="AlphaFoldDB" id="X1F8F4"/>
<organism evidence="1">
    <name type="scientific">marine sediment metagenome</name>
    <dbReference type="NCBI Taxonomy" id="412755"/>
    <lineage>
        <taxon>unclassified sequences</taxon>
        <taxon>metagenomes</taxon>
        <taxon>ecological metagenomes</taxon>
    </lineage>
</organism>
<gene>
    <name evidence="1" type="ORF">S03H2_24811</name>
</gene>